<evidence type="ECO:0000256" key="2">
    <source>
        <dbReference type="ARBA" id="ARBA00022553"/>
    </source>
</evidence>
<feature type="compositionally biased region" description="Polar residues" evidence="5">
    <location>
        <begin position="573"/>
        <end position="586"/>
    </location>
</feature>
<dbReference type="AlphaFoldDB" id="A0A7R8W7I9"/>
<evidence type="ECO:0000256" key="4">
    <source>
        <dbReference type="ARBA" id="ARBA00034103"/>
    </source>
</evidence>
<organism evidence="7">
    <name type="scientific">Cyprideis torosa</name>
    <dbReference type="NCBI Taxonomy" id="163714"/>
    <lineage>
        <taxon>Eukaryota</taxon>
        <taxon>Metazoa</taxon>
        <taxon>Ecdysozoa</taxon>
        <taxon>Arthropoda</taxon>
        <taxon>Crustacea</taxon>
        <taxon>Oligostraca</taxon>
        <taxon>Ostracoda</taxon>
        <taxon>Podocopa</taxon>
        <taxon>Podocopida</taxon>
        <taxon>Cytherocopina</taxon>
        <taxon>Cytheroidea</taxon>
        <taxon>Cytherideidae</taxon>
        <taxon>Cyprideis</taxon>
    </lineage>
</organism>
<dbReference type="InterPro" id="IPR011761">
    <property type="entry name" value="ATP-grasp"/>
</dbReference>
<feature type="transmembrane region" description="Helical" evidence="6">
    <location>
        <begin position="1203"/>
        <end position="1222"/>
    </location>
</feature>
<evidence type="ECO:0000256" key="1">
    <source>
        <dbReference type="ARBA" id="ARBA00008243"/>
    </source>
</evidence>
<dbReference type="FunFam" id="3.30.1490.20:FF:000008">
    <property type="entry name" value="Synapsin I"/>
    <property type="match status" value="1"/>
</dbReference>
<feature type="compositionally biased region" description="Pro residues" evidence="5">
    <location>
        <begin position="533"/>
        <end position="542"/>
    </location>
</feature>
<accession>A0A7R8W7I9</accession>
<reference evidence="7" key="1">
    <citation type="submission" date="2020-11" db="EMBL/GenBank/DDBJ databases">
        <authorList>
            <person name="Tran Van P."/>
        </authorList>
    </citation>
    <scope>NUCLEOTIDE SEQUENCE</scope>
</reference>
<evidence type="ECO:0000256" key="6">
    <source>
        <dbReference type="SAM" id="Phobius"/>
    </source>
</evidence>
<dbReference type="FunFam" id="3.30.470.20:FF:000059">
    <property type="entry name" value="Synapsin-3"/>
    <property type="match status" value="1"/>
</dbReference>
<dbReference type="Pfam" id="PF02750">
    <property type="entry name" value="Synapsin_C"/>
    <property type="match status" value="1"/>
</dbReference>
<evidence type="ECO:0000313" key="7">
    <source>
        <dbReference type="EMBL" id="CAD7224277.1"/>
    </source>
</evidence>
<dbReference type="EMBL" id="OB660341">
    <property type="protein sequence ID" value="CAD7224277.1"/>
    <property type="molecule type" value="Genomic_DNA"/>
</dbReference>
<dbReference type="InterPro" id="IPR013815">
    <property type="entry name" value="ATP_grasp_subdomain_1"/>
</dbReference>
<dbReference type="Gene3D" id="3.30.470.20">
    <property type="entry name" value="ATP-grasp fold, B domain"/>
    <property type="match status" value="1"/>
</dbReference>
<evidence type="ECO:0000256" key="5">
    <source>
        <dbReference type="SAM" id="MobiDB-lite"/>
    </source>
</evidence>
<keyword evidence="6" id="KW-0472">Membrane</keyword>
<comment type="subcellular location">
    <subcellularLocation>
        <location evidence="4">Synapse</location>
    </subcellularLocation>
</comment>
<dbReference type="GO" id="GO:0046872">
    <property type="term" value="F:metal ion binding"/>
    <property type="evidence" value="ECO:0007669"/>
    <property type="project" value="InterPro"/>
</dbReference>
<dbReference type="GO" id="GO:0005524">
    <property type="term" value="F:ATP binding"/>
    <property type="evidence" value="ECO:0007669"/>
    <property type="project" value="UniProtKB-UniRule"/>
</dbReference>
<keyword evidence="6" id="KW-0812">Transmembrane</keyword>
<dbReference type="InterPro" id="IPR020897">
    <property type="entry name" value="Synapsin_pre-ATP-grasp_dom"/>
</dbReference>
<dbReference type="Pfam" id="PF02078">
    <property type="entry name" value="Synapsin"/>
    <property type="match status" value="1"/>
</dbReference>
<feature type="compositionally biased region" description="Polar residues" evidence="5">
    <location>
        <begin position="469"/>
        <end position="483"/>
    </location>
</feature>
<dbReference type="Gene3D" id="3.80.10.10">
    <property type="entry name" value="Ribonuclease Inhibitor"/>
    <property type="match status" value="1"/>
</dbReference>
<dbReference type="SUPFAM" id="SSF52440">
    <property type="entry name" value="PreATP-grasp domain"/>
    <property type="match status" value="1"/>
</dbReference>
<feature type="region of interest" description="Disordered" evidence="5">
    <location>
        <begin position="463"/>
        <end position="598"/>
    </location>
</feature>
<feature type="region of interest" description="Disordered" evidence="5">
    <location>
        <begin position="842"/>
        <end position="863"/>
    </location>
</feature>
<protein>
    <submittedName>
        <fullName evidence="7">Uncharacterized protein</fullName>
    </submittedName>
</protein>
<name>A0A7R8W7I9_9CRUS</name>
<gene>
    <name evidence="7" type="ORF">CTOB1V02_LOCUS2245</name>
</gene>
<dbReference type="InterPro" id="IPR016185">
    <property type="entry name" value="PreATP-grasp_dom_sf"/>
</dbReference>
<keyword evidence="6" id="KW-1133">Transmembrane helix</keyword>
<dbReference type="GO" id="GO:0030672">
    <property type="term" value="C:synaptic vesicle membrane"/>
    <property type="evidence" value="ECO:0007669"/>
    <property type="project" value="TreeGrafter"/>
</dbReference>
<dbReference type="InterPro" id="IPR032675">
    <property type="entry name" value="LRR_dom_sf"/>
</dbReference>
<feature type="compositionally biased region" description="Low complexity" evidence="5">
    <location>
        <begin position="76"/>
        <end position="88"/>
    </location>
</feature>
<dbReference type="PANTHER" id="PTHR10841:SF17">
    <property type="entry name" value="SYNAPSIN"/>
    <property type="match status" value="1"/>
</dbReference>
<dbReference type="InterPro" id="IPR001359">
    <property type="entry name" value="Synapsin"/>
</dbReference>
<feature type="region of interest" description="Disordered" evidence="5">
    <location>
        <begin position="76"/>
        <end position="113"/>
    </location>
</feature>
<proteinExistence type="inferred from homology"/>
<dbReference type="PANTHER" id="PTHR10841">
    <property type="entry name" value="SYNAPSIN"/>
    <property type="match status" value="1"/>
</dbReference>
<dbReference type="GO" id="GO:0007269">
    <property type="term" value="P:neurotransmitter secretion"/>
    <property type="evidence" value="ECO:0007669"/>
    <property type="project" value="InterPro"/>
</dbReference>
<dbReference type="PROSITE" id="PS50975">
    <property type="entry name" value="ATP_GRASP"/>
    <property type="match status" value="1"/>
</dbReference>
<dbReference type="Gene3D" id="3.30.1490.20">
    <property type="entry name" value="ATP-grasp fold, A domain"/>
    <property type="match status" value="1"/>
</dbReference>
<comment type="similarity">
    <text evidence="1">Belongs to the synapsin family.</text>
</comment>
<keyword evidence="3" id="KW-0770">Synapse</keyword>
<evidence type="ECO:0000256" key="3">
    <source>
        <dbReference type="ARBA" id="ARBA00023018"/>
    </source>
</evidence>
<feature type="compositionally biased region" description="Polar residues" evidence="5">
    <location>
        <begin position="98"/>
        <end position="113"/>
    </location>
</feature>
<dbReference type="OrthoDB" id="10249572at2759"/>
<keyword evidence="2" id="KW-0597">Phosphoprotein</keyword>
<feature type="compositionally biased region" description="Pro residues" evidence="5">
    <location>
        <begin position="511"/>
        <end position="520"/>
    </location>
</feature>
<dbReference type="FunFam" id="3.40.50.20:FF:000008">
    <property type="entry name" value="Synapsin III"/>
    <property type="match status" value="1"/>
</dbReference>
<dbReference type="SUPFAM" id="SSF56059">
    <property type="entry name" value="Glutathione synthetase ATP-binding domain-like"/>
    <property type="match status" value="1"/>
</dbReference>
<sequence length="1223" mass="135014">MASFAAFKQSFSSNVTQLKRRFSSSGDISGDYDNAPVQTAPPHPVTAVADGTVGFHSQQQTPTQPDVPGMGRGVAPPAGVQAQQQPPQKYVGAGRGSRTVSAPTSPTRTPSVQQSFLQRMSSITSAAMSKADSVSRAVGGVAQYYNKEKCRNLLVIDGPNTDWSKYFRGRKLPGDYDIRVEQAEFQELSIHCSSETGTTVSMGVQRGSSKVVRSFRPDFVLMRQNLKDAGEDHKNILLGLKFGDVPCVNSLTSIYNFQDKPWVFAHLLDLQRKLGKDNFPLIEQNYYPNWKEMASIPRFPVVLKIGHAHNGLGKVRVENAPDFQDLSSVVAVADCFCTTEPYIDAKYDIHVQKIGSNYKAFMRKSMCGSWKTNLGSSLLEQIPVTDKWKMWMDNVAEIFGGLDLCSIEAVVGQDGREYIIEVNDSSLPLLGESQEEDRKHISDLVMQKMQHLFLHGITSGSVPAGRSGSGQWTSFPNTEATATTGGGSLRRDSHPDSGVASVKPQPTSVEQPPPPIPPRPSSRGPFDDELQSPPEPNFPPPSLSSAAIGKPGVSREDSLSSRLNKDLVDKPPSTASQPMANSTTRLPSQPQQQGSEEEDTLKNLKKTFAGIFGDIVVFQGGNGDYLHEAHTEKLTSGFNLFQAVRLLLRMMVVLREPPSLQSLAVKVVSFEVIEPLLTLCDPSSVPEWNAVSSISHFHDAFASSLFNSDDSHSQCSLLDEAGSSLGCCGIGSSFLSSSSSDESSLAPSFPSPVLRLSHPALRLLQNGLQCMTLDVEELNLSEEEIMQFRFPNLEKLHLLISNESFERKHNAVGRTASGGSGNRFALHSRQQQGYMPSAAPPFHSHHRLPPVSQHYDPPEGDPSAAPLQGYPTVPLFTFLSTLSFSSHLTELSLNQTTDNIIMAVCLHCKHLRVLDFRGDIRRKVTDVGLASLLSRAQTLERVLMNPEGDEFDYEDRYFGVTGKGVAALIMYLPKLTHLDCEVHLLRDAVAVLREIHGTTRPPRTYLLKSYRYCSVWMDSDAEMKRQRCIFQDAVRLFPFIEKVSLVRPDGDLQETLAQLPFLNELEVEGFWPTTMLKHPRQKLGTQLKVLRLLNCVVEANDIAQITVCCINLEILYLGIAYEYQPMEMIEGDGVGEVQLAYRRLPKLRCLTLVGILSRSIIEGLLLNESLERVLINPSYDSPSLAEVIDKVFKGRTFENLLEVVLFGWALIELAVSLTSLIVY</sequence>
<dbReference type="InterPro" id="IPR020898">
    <property type="entry name" value="Synapsin_ATP-bd_dom"/>
</dbReference>
<dbReference type="Gene3D" id="3.40.50.20">
    <property type="match status" value="1"/>
</dbReference>
<feature type="compositionally biased region" description="Basic and acidic residues" evidence="5">
    <location>
        <begin position="553"/>
        <end position="569"/>
    </location>
</feature>
<dbReference type="SUPFAM" id="SSF52047">
    <property type="entry name" value="RNI-like"/>
    <property type="match status" value="1"/>
</dbReference>
<dbReference type="PRINTS" id="PR01368">
    <property type="entry name" value="SYNAPSIN"/>
</dbReference>
<feature type="region of interest" description="Disordered" evidence="5">
    <location>
        <begin position="23"/>
        <end position="43"/>
    </location>
</feature>